<dbReference type="RefSeq" id="WP_151693825.1">
    <property type="nucleotide sequence ID" value="NZ_BMGX01000001.1"/>
</dbReference>
<feature type="transmembrane region" description="Helical" evidence="1">
    <location>
        <begin position="340"/>
        <end position="358"/>
    </location>
</feature>
<keyword evidence="3" id="KW-1185">Reference proteome</keyword>
<reference evidence="2 3" key="1">
    <citation type="submission" date="2019-10" db="EMBL/GenBank/DDBJ databases">
        <title>Genome sequence of Phaeocystidibacter marisrubri JCM30614 (type strain).</title>
        <authorList>
            <person name="Bowman J.P."/>
        </authorList>
    </citation>
    <scope>NUCLEOTIDE SEQUENCE [LARGE SCALE GENOMIC DNA]</scope>
    <source>
        <strain evidence="2 3">JCM 30614</strain>
    </source>
</reference>
<feature type="transmembrane region" description="Helical" evidence="1">
    <location>
        <begin position="285"/>
        <end position="301"/>
    </location>
</feature>
<feature type="transmembrane region" description="Helical" evidence="1">
    <location>
        <begin position="159"/>
        <end position="187"/>
    </location>
</feature>
<accession>A0A6L3ZFZ6</accession>
<feature type="transmembrane region" description="Helical" evidence="1">
    <location>
        <begin position="313"/>
        <end position="334"/>
    </location>
</feature>
<evidence type="ECO:0000313" key="2">
    <source>
        <dbReference type="EMBL" id="KAB2816398.1"/>
    </source>
</evidence>
<organism evidence="2 3">
    <name type="scientific">Phaeocystidibacter marisrubri</name>
    <dbReference type="NCBI Taxonomy" id="1577780"/>
    <lineage>
        <taxon>Bacteria</taxon>
        <taxon>Pseudomonadati</taxon>
        <taxon>Bacteroidota</taxon>
        <taxon>Flavobacteriia</taxon>
        <taxon>Flavobacteriales</taxon>
        <taxon>Phaeocystidibacteraceae</taxon>
        <taxon>Phaeocystidibacter</taxon>
    </lineage>
</organism>
<feature type="transmembrane region" description="Helical" evidence="1">
    <location>
        <begin position="199"/>
        <end position="217"/>
    </location>
</feature>
<protein>
    <recommendedName>
        <fullName evidence="4">Glycosyltransferase RgtA/B/C/D-like domain-containing protein</fullName>
    </recommendedName>
</protein>
<feature type="transmembrane region" description="Helical" evidence="1">
    <location>
        <begin position="255"/>
        <end position="279"/>
    </location>
</feature>
<dbReference type="EMBL" id="WBVQ01000002">
    <property type="protein sequence ID" value="KAB2816398.1"/>
    <property type="molecule type" value="Genomic_DNA"/>
</dbReference>
<dbReference type="AlphaFoldDB" id="A0A6L3ZFZ6"/>
<sequence length="495" mass="56230">MPTHRNLHSILATIAFVGAIVFHFTIFTSYNIKWTDSDQTVMWTASEDMANGHFHEPRFYGQDYGNMAEALLAAPLVALGGEPYQVVPLITHLMVLSIIFNLFYFFWKEGKREWAISIVALSVTLAYYTDIQMSLPRAYIPGIALSSFSIYFHQRKSALAFLTLGLLSILSLSLNVSAIFLLAPILLHQFFQSVVKKTFLIYFSVGAMIGVIIHLGIQHFYTLHPEIIVHSFKFRLSTYDFGESIKKLHETFRGFIPLIHTRGLGFLVLLLIVILYNFIRKNTQTALIGLSVLIILLFSLTSNKAHDGFESVYFSTSRMYLALPFTLLLVLGFSFKKVPILVPILLIPISGISAWSKINTGYEDFHLFGYRMVQVRSVEQLQEECESLYQACEQHQTELIIFGTDGPDILNYGCSVLNDPSLISVRLGKERRRWIWEETSSTKHSNILFYGGLDEDLLEEEIEVLQIGERQFILSGPSHSPSEWASILGWPVDKT</sequence>
<keyword evidence="1" id="KW-1133">Transmembrane helix</keyword>
<feature type="transmembrane region" description="Helical" evidence="1">
    <location>
        <begin position="114"/>
        <end position="129"/>
    </location>
</feature>
<name>A0A6L3ZFZ6_9FLAO</name>
<comment type="caution">
    <text evidence="2">The sequence shown here is derived from an EMBL/GenBank/DDBJ whole genome shotgun (WGS) entry which is preliminary data.</text>
</comment>
<keyword evidence="1" id="KW-0812">Transmembrane</keyword>
<keyword evidence="1" id="KW-0472">Membrane</keyword>
<proteinExistence type="predicted"/>
<feature type="transmembrane region" description="Helical" evidence="1">
    <location>
        <begin position="86"/>
        <end position="107"/>
    </location>
</feature>
<evidence type="ECO:0000256" key="1">
    <source>
        <dbReference type="SAM" id="Phobius"/>
    </source>
</evidence>
<gene>
    <name evidence="2" type="ORF">F8C82_12000</name>
</gene>
<feature type="transmembrane region" description="Helical" evidence="1">
    <location>
        <begin position="7"/>
        <end position="27"/>
    </location>
</feature>
<dbReference type="OrthoDB" id="8900873at2"/>
<evidence type="ECO:0008006" key="4">
    <source>
        <dbReference type="Google" id="ProtNLM"/>
    </source>
</evidence>
<evidence type="ECO:0000313" key="3">
    <source>
        <dbReference type="Proteomes" id="UP000484164"/>
    </source>
</evidence>
<dbReference type="Proteomes" id="UP000484164">
    <property type="component" value="Unassembled WGS sequence"/>
</dbReference>